<accession>A0A1J1I9N7</accession>
<dbReference type="AlphaFoldDB" id="A0A1J1I9N7"/>
<dbReference type="EMBL" id="CVRI01000045">
    <property type="protein sequence ID" value="CRK96960.1"/>
    <property type="molecule type" value="Genomic_DNA"/>
</dbReference>
<protein>
    <submittedName>
        <fullName evidence="1">CLUMA_CG010416, isoform A</fullName>
    </submittedName>
</protein>
<reference evidence="1 2" key="1">
    <citation type="submission" date="2015-04" db="EMBL/GenBank/DDBJ databases">
        <authorList>
            <person name="Syromyatnikov M.Y."/>
            <person name="Popov V.N."/>
        </authorList>
    </citation>
    <scope>NUCLEOTIDE SEQUENCE [LARGE SCALE GENOMIC DNA]</scope>
</reference>
<evidence type="ECO:0000313" key="2">
    <source>
        <dbReference type="Proteomes" id="UP000183832"/>
    </source>
</evidence>
<sequence>MQHENAEMNESYLHINQHVKQRSIECIKSKSQLQEISNINNSSSKALNKLILFLLRSAVKAAAKGRSMLN</sequence>
<name>A0A1J1I9N7_9DIPT</name>
<dbReference type="Proteomes" id="UP000183832">
    <property type="component" value="Unassembled WGS sequence"/>
</dbReference>
<organism evidence="1 2">
    <name type="scientific">Clunio marinus</name>
    <dbReference type="NCBI Taxonomy" id="568069"/>
    <lineage>
        <taxon>Eukaryota</taxon>
        <taxon>Metazoa</taxon>
        <taxon>Ecdysozoa</taxon>
        <taxon>Arthropoda</taxon>
        <taxon>Hexapoda</taxon>
        <taxon>Insecta</taxon>
        <taxon>Pterygota</taxon>
        <taxon>Neoptera</taxon>
        <taxon>Endopterygota</taxon>
        <taxon>Diptera</taxon>
        <taxon>Nematocera</taxon>
        <taxon>Chironomoidea</taxon>
        <taxon>Chironomidae</taxon>
        <taxon>Clunio</taxon>
    </lineage>
</organism>
<keyword evidence="2" id="KW-1185">Reference proteome</keyword>
<evidence type="ECO:0000313" key="1">
    <source>
        <dbReference type="EMBL" id="CRK96960.1"/>
    </source>
</evidence>
<proteinExistence type="predicted"/>
<gene>
    <name evidence="1" type="ORF">CLUMA_CG010416</name>
</gene>